<sequence>MRNMIQSCQEPLRSAEINLSVVPSWKNAKNSSHERNAIRSGVPKSNTVYLRLVRMPKIAVMRETRSAVAKSRSGVETLLESRAHRVNHLVASVVSK</sequence>
<organism evidence="1 2">
    <name type="scientific">Pleurodeles waltl</name>
    <name type="common">Iberian ribbed newt</name>
    <dbReference type="NCBI Taxonomy" id="8319"/>
    <lineage>
        <taxon>Eukaryota</taxon>
        <taxon>Metazoa</taxon>
        <taxon>Chordata</taxon>
        <taxon>Craniata</taxon>
        <taxon>Vertebrata</taxon>
        <taxon>Euteleostomi</taxon>
        <taxon>Amphibia</taxon>
        <taxon>Batrachia</taxon>
        <taxon>Caudata</taxon>
        <taxon>Salamandroidea</taxon>
        <taxon>Salamandridae</taxon>
        <taxon>Pleurodelinae</taxon>
        <taxon>Pleurodeles</taxon>
    </lineage>
</organism>
<dbReference type="Proteomes" id="UP001066276">
    <property type="component" value="Chromosome 6"/>
</dbReference>
<comment type="caution">
    <text evidence="1">The sequence shown here is derived from an EMBL/GenBank/DDBJ whole genome shotgun (WGS) entry which is preliminary data.</text>
</comment>
<evidence type="ECO:0000313" key="1">
    <source>
        <dbReference type="EMBL" id="KAJ1138847.1"/>
    </source>
</evidence>
<evidence type="ECO:0000313" key="2">
    <source>
        <dbReference type="Proteomes" id="UP001066276"/>
    </source>
</evidence>
<dbReference type="AlphaFoldDB" id="A0AAV7QH93"/>
<gene>
    <name evidence="1" type="ORF">NDU88_005228</name>
</gene>
<name>A0AAV7QH93_PLEWA</name>
<keyword evidence="2" id="KW-1185">Reference proteome</keyword>
<proteinExistence type="predicted"/>
<accession>A0AAV7QH93</accession>
<dbReference type="EMBL" id="JANPWB010000010">
    <property type="protein sequence ID" value="KAJ1138847.1"/>
    <property type="molecule type" value="Genomic_DNA"/>
</dbReference>
<protein>
    <submittedName>
        <fullName evidence="1">Uncharacterized protein</fullName>
    </submittedName>
</protein>
<reference evidence="1" key="1">
    <citation type="journal article" date="2022" name="bioRxiv">
        <title>Sequencing and chromosome-scale assembly of the giantPleurodeles waltlgenome.</title>
        <authorList>
            <person name="Brown T."/>
            <person name="Elewa A."/>
            <person name="Iarovenko S."/>
            <person name="Subramanian E."/>
            <person name="Araus A.J."/>
            <person name="Petzold A."/>
            <person name="Susuki M."/>
            <person name="Suzuki K.-i.T."/>
            <person name="Hayashi T."/>
            <person name="Toyoda A."/>
            <person name="Oliveira C."/>
            <person name="Osipova E."/>
            <person name="Leigh N.D."/>
            <person name="Simon A."/>
            <person name="Yun M.H."/>
        </authorList>
    </citation>
    <scope>NUCLEOTIDE SEQUENCE</scope>
    <source>
        <strain evidence="1">20211129_DDA</strain>
        <tissue evidence="1">Liver</tissue>
    </source>
</reference>